<name>A0ABY5DLH3_9ACTN</name>
<dbReference type="CDD" id="cd01749">
    <property type="entry name" value="GATase1_PB"/>
    <property type="match status" value="1"/>
</dbReference>
<keyword evidence="2 7" id="KW-0378">Hydrolase</keyword>
<keyword evidence="9" id="KW-1185">Reference proteome</keyword>
<comment type="catalytic activity">
    <reaction evidence="7">
        <text>aldehydo-D-ribose 5-phosphate + D-glyceraldehyde 3-phosphate + L-glutamine = pyridoxal 5'-phosphate + L-glutamate + phosphate + 3 H2O + H(+)</text>
        <dbReference type="Rhea" id="RHEA:31507"/>
        <dbReference type="ChEBI" id="CHEBI:15377"/>
        <dbReference type="ChEBI" id="CHEBI:15378"/>
        <dbReference type="ChEBI" id="CHEBI:29985"/>
        <dbReference type="ChEBI" id="CHEBI:43474"/>
        <dbReference type="ChEBI" id="CHEBI:58273"/>
        <dbReference type="ChEBI" id="CHEBI:58359"/>
        <dbReference type="ChEBI" id="CHEBI:59776"/>
        <dbReference type="ChEBI" id="CHEBI:597326"/>
        <dbReference type="EC" id="4.3.3.6"/>
    </reaction>
</comment>
<reference evidence="8 9" key="1">
    <citation type="submission" date="2022-06" db="EMBL/GenBank/DDBJ databases">
        <title>Paraconexibacter antarcticus.</title>
        <authorList>
            <person name="Kim C.S."/>
        </authorList>
    </citation>
    <scope>NUCLEOTIDE SEQUENCE [LARGE SCALE GENOMIC DNA]</scope>
    <source>
        <strain evidence="8 9">02-257</strain>
    </source>
</reference>
<dbReference type="InterPro" id="IPR029062">
    <property type="entry name" value="Class_I_gatase-like"/>
</dbReference>
<comment type="catalytic activity">
    <reaction evidence="6 7">
        <text>L-glutamine + H2O = L-glutamate + NH4(+)</text>
        <dbReference type="Rhea" id="RHEA:15889"/>
        <dbReference type="ChEBI" id="CHEBI:15377"/>
        <dbReference type="ChEBI" id="CHEBI:28938"/>
        <dbReference type="ChEBI" id="CHEBI:29985"/>
        <dbReference type="ChEBI" id="CHEBI:58359"/>
        <dbReference type="EC" id="3.5.1.2"/>
    </reaction>
</comment>
<evidence type="ECO:0000313" key="9">
    <source>
        <dbReference type="Proteomes" id="UP001056035"/>
    </source>
</evidence>
<dbReference type="SUPFAM" id="SSF52317">
    <property type="entry name" value="Class I glutamine amidotransferase-like"/>
    <property type="match status" value="1"/>
</dbReference>
<dbReference type="PROSITE" id="PS51130">
    <property type="entry name" value="PDXT_SNO_2"/>
    <property type="match status" value="1"/>
</dbReference>
<dbReference type="PANTHER" id="PTHR31559">
    <property type="entry name" value="PYRIDOXAL 5'-PHOSPHATE SYNTHASE SUBUNIT SNO"/>
    <property type="match status" value="1"/>
</dbReference>
<evidence type="ECO:0000256" key="2">
    <source>
        <dbReference type="ARBA" id="ARBA00022801"/>
    </source>
</evidence>
<dbReference type="RefSeq" id="WP_254569410.1">
    <property type="nucleotide sequence ID" value="NZ_CP098502.1"/>
</dbReference>
<dbReference type="PROSITE" id="PS51273">
    <property type="entry name" value="GATASE_TYPE_1"/>
    <property type="match status" value="1"/>
</dbReference>
<dbReference type="GO" id="GO:0004359">
    <property type="term" value="F:glutaminase activity"/>
    <property type="evidence" value="ECO:0007669"/>
    <property type="project" value="UniProtKB-EC"/>
</dbReference>
<dbReference type="GO" id="GO:0036381">
    <property type="term" value="F:pyridoxal 5'-phosphate synthase (glutamine hydrolysing) activity"/>
    <property type="evidence" value="ECO:0007669"/>
    <property type="project" value="UniProtKB-EC"/>
</dbReference>
<dbReference type="EMBL" id="CP098502">
    <property type="protein sequence ID" value="UTI62675.1"/>
    <property type="molecule type" value="Genomic_DNA"/>
</dbReference>
<dbReference type="EC" id="3.5.1.2" evidence="7"/>
<comment type="subunit">
    <text evidence="7">In the presence of PdxS, forms a dodecamer of heterodimers. Only shows activity in the heterodimer.</text>
</comment>
<feature type="binding site" evidence="7">
    <location>
        <begin position="139"/>
        <end position="140"/>
    </location>
    <ligand>
        <name>L-glutamine</name>
        <dbReference type="ChEBI" id="CHEBI:58359"/>
    </ligand>
</feature>
<dbReference type="PANTHER" id="PTHR31559:SF0">
    <property type="entry name" value="PYRIDOXAL 5'-PHOSPHATE SYNTHASE SUBUNIT SNO1-RELATED"/>
    <property type="match status" value="1"/>
</dbReference>
<proteinExistence type="inferred from homology"/>
<feature type="binding site" evidence="7">
    <location>
        <begin position="56"/>
        <end position="58"/>
    </location>
    <ligand>
        <name>L-glutamine</name>
        <dbReference type="ChEBI" id="CHEBI:58359"/>
    </ligand>
</feature>
<organism evidence="8 9">
    <name type="scientific">Paraconexibacter antarcticus</name>
    <dbReference type="NCBI Taxonomy" id="2949664"/>
    <lineage>
        <taxon>Bacteria</taxon>
        <taxon>Bacillati</taxon>
        <taxon>Actinomycetota</taxon>
        <taxon>Thermoleophilia</taxon>
        <taxon>Solirubrobacterales</taxon>
        <taxon>Paraconexibacteraceae</taxon>
        <taxon>Paraconexibacter</taxon>
    </lineage>
</organism>
<comment type="function">
    <text evidence="7">Catalyzes the hydrolysis of glutamine to glutamate and ammonia as part of the biosynthesis of pyridoxal 5'-phosphate. The resulting ammonia molecule is channeled to the active site of PdxS.</text>
</comment>
<comment type="similarity">
    <text evidence="1 7">Belongs to the glutaminase PdxT/SNO family.</text>
</comment>
<gene>
    <name evidence="7 8" type="primary">pdxT</name>
    <name evidence="8" type="ORF">NBH00_15050</name>
</gene>
<keyword evidence="4 7" id="KW-0315">Glutamine amidotransferase</keyword>
<dbReference type="EC" id="4.3.3.6" evidence="7"/>
<feature type="binding site" evidence="7">
    <location>
        <position position="108"/>
    </location>
    <ligand>
        <name>L-glutamine</name>
        <dbReference type="ChEBI" id="CHEBI:58359"/>
    </ligand>
</feature>
<feature type="active site" description="Charge relay system" evidence="7">
    <location>
        <position position="175"/>
    </location>
</feature>
<sequence length="198" mass="20568">MGDASAPDGGPLVGVLALQGDYGAHARMLTALGARVREVRVPADLDGLEGLVIPGGESTTMTLGVAREGLAEPLQAFAAAGAPLLGTCAGLIMLDRTHLGILDVTAERNAFGRQIRSFEEDLQLDGITGAGAPMRAVFIRAPWVAEHGPDVEVLAAVDGHIVAVRQGEVLAVSFHPEITGDDRLHAAFLARVRARRGA</sequence>
<dbReference type="InterPro" id="IPR002161">
    <property type="entry name" value="PdxT/SNO"/>
</dbReference>
<dbReference type="Proteomes" id="UP001056035">
    <property type="component" value="Chromosome"/>
</dbReference>
<dbReference type="PIRSF" id="PIRSF005639">
    <property type="entry name" value="Glut_amidoT_SNO"/>
    <property type="match status" value="1"/>
</dbReference>
<dbReference type="PROSITE" id="PS01236">
    <property type="entry name" value="PDXT_SNO_1"/>
    <property type="match status" value="1"/>
</dbReference>
<evidence type="ECO:0000256" key="1">
    <source>
        <dbReference type="ARBA" id="ARBA00008345"/>
    </source>
</evidence>
<feature type="active site" description="Nucleophile" evidence="7">
    <location>
        <position position="88"/>
    </location>
</feature>
<evidence type="ECO:0000256" key="6">
    <source>
        <dbReference type="ARBA" id="ARBA00049534"/>
    </source>
</evidence>
<protein>
    <recommendedName>
        <fullName evidence="7">Pyridoxal 5'-phosphate synthase subunit PdxT</fullName>
        <ecNumber evidence="7">4.3.3.6</ecNumber>
    </recommendedName>
    <alternativeName>
        <fullName evidence="7">Pdx2</fullName>
    </alternativeName>
    <alternativeName>
        <fullName evidence="7">Pyridoxal 5'-phosphate synthase glutaminase subunit</fullName>
        <ecNumber evidence="7">3.5.1.2</ecNumber>
    </alternativeName>
</protein>
<dbReference type="HAMAP" id="MF_01615">
    <property type="entry name" value="PdxT"/>
    <property type="match status" value="1"/>
</dbReference>
<evidence type="ECO:0000256" key="7">
    <source>
        <dbReference type="HAMAP-Rule" id="MF_01615"/>
    </source>
</evidence>
<dbReference type="NCBIfam" id="TIGR03800">
    <property type="entry name" value="PLP_synth_Pdx2"/>
    <property type="match status" value="1"/>
</dbReference>
<keyword evidence="5 7" id="KW-0456">Lyase</keyword>
<evidence type="ECO:0000313" key="8">
    <source>
        <dbReference type="EMBL" id="UTI62675.1"/>
    </source>
</evidence>
<dbReference type="InterPro" id="IPR021196">
    <property type="entry name" value="PdxT/SNO_CS"/>
</dbReference>
<keyword evidence="3 7" id="KW-0663">Pyridoxal phosphate</keyword>
<comment type="pathway">
    <text evidence="7">Cofactor biosynthesis; pyridoxal 5'-phosphate biosynthesis.</text>
</comment>
<accession>A0ABY5DLH3</accession>
<feature type="active site" description="Charge relay system" evidence="7">
    <location>
        <position position="177"/>
    </location>
</feature>
<dbReference type="Pfam" id="PF01174">
    <property type="entry name" value="SNO"/>
    <property type="match status" value="1"/>
</dbReference>
<evidence type="ECO:0000256" key="4">
    <source>
        <dbReference type="ARBA" id="ARBA00022962"/>
    </source>
</evidence>
<evidence type="ECO:0000256" key="5">
    <source>
        <dbReference type="ARBA" id="ARBA00023239"/>
    </source>
</evidence>
<dbReference type="Gene3D" id="3.40.50.880">
    <property type="match status" value="1"/>
</dbReference>
<evidence type="ECO:0000256" key="3">
    <source>
        <dbReference type="ARBA" id="ARBA00022898"/>
    </source>
</evidence>